<dbReference type="EMBL" id="JQGA01000847">
    <property type="protein sequence ID" value="KGO72973.1"/>
    <property type="molecule type" value="Genomic_DNA"/>
</dbReference>
<dbReference type="Proteomes" id="UP000030104">
    <property type="component" value="Unassembled WGS sequence"/>
</dbReference>
<dbReference type="HOGENOM" id="CLU_1732095_0_0_1"/>
<feature type="region of interest" description="Disordered" evidence="1">
    <location>
        <begin position="20"/>
        <end position="67"/>
    </location>
</feature>
<keyword evidence="3" id="KW-1185">Reference proteome</keyword>
<gene>
    <name evidence="2" type="ORF">PITC_062010</name>
</gene>
<name>A0A0A2L195_PENIT</name>
<sequence length="151" mass="17225">MENVPQADIRSRDVAEIDRLDQYQDSPSVPSASVPAELPADPASLPPRQTKSGVRSFMDTFTDSNGSPGMRRKYRAARVYCYPTEKFTWGSYKLAAVYEFLLRTVVLGLCWRGLWWMPCDIPVLSYENFLIFVRSLFCGGSSVDDTEWFFL</sequence>
<feature type="compositionally biased region" description="Polar residues" evidence="1">
    <location>
        <begin position="47"/>
        <end position="67"/>
    </location>
</feature>
<evidence type="ECO:0000256" key="1">
    <source>
        <dbReference type="SAM" id="MobiDB-lite"/>
    </source>
</evidence>
<evidence type="ECO:0000313" key="2">
    <source>
        <dbReference type="EMBL" id="KGO72973.1"/>
    </source>
</evidence>
<protein>
    <submittedName>
        <fullName evidence="2">Uncharacterized protein</fullName>
    </submittedName>
</protein>
<reference evidence="2 3" key="1">
    <citation type="journal article" date="2015" name="Mol. Plant Microbe Interact.">
        <title>Genome, transcriptome, and functional analyses of Penicillium expansum provide new insights into secondary metabolism and pathogenicity.</title>
        <authorList>
            <person name="Ballester A.R."/>
            <person name="Marcet-Houben M."/>
            <person name="Levin E."/>
            <person name="Sela N."/>
            <person name="Selma-Lazaro C."/>
            <person name="Carmona L."/>
            <person name="Wisniewski M."/>
            <person name="Droby S."/>
            <person name="Gonzalez-Candelas L."/>
            <person name="Gabaldon T."/>
        </authorList>
    </citation>
    <scope>NUCLEOTIDE SEQUENCE [LARGE SCALE GENOMIC DNA]</scope>
    <source>
        <strain evidence="2 3">PHI-1</strain>
    </source>
</reference>
<feature type="compositionally biased region" description="Low complexity" evidence="1">
    <location>
        <begin position="26"/>
        <end position="36"/>
    </location>
</feature>
<comment type="caution">
    <text evidence="2">The sequence shown here is derived from an EMBL/GenBank/DDBJ whole genome shotgun (WGS) entry which is preliminary data.</text>
</comment>
<evidence type="ECO:0000313" key="3">
    <source>
        <dbReference type="Proteomes" id="UP000030104"/>
    </source>
</evidence>
<organism evidence="2 3">
    <name type="scientific">Penicillium italicum</name>
    <name type="common">Blue mold</name>
    <dbReference type="NCBI Taxonomy" id="40296"/>
    <lineage>
        <taxon>Eukaryota</taxon>
        <taxon>Fungi</taxon>
        <taxon>Dikarya</taxon>
        <taxon>Ascomycota</taxon>
        <taxon>Pezizomycotina</taxon>
        <taxon>Eurotiomycetes</taxon>
        <taxon>Eurotiomycetidae</taxon>
        <taxon>Eurotiales</taxon>
        <taxon>Aspergillaceae</taxon>
        <taxon>Penicillium</taxon>
    </lineage>
</organism>
<accession>A0A0A2L195</accession>
<proteinExistence type="predicted"/>
<dbReference type="AlphaFoldDB" id="A0A0A2L195"/>
<dbReference type="OrthoDB" id="3340520at2759"/>